<reference evidence="7" key="1">
    <citation type="submission" date="2016-07" db="EMBL/GenBank/DDBJ databases">
        <title>Frankia sp. NRRL B-16219 Genome sequencing.</title>
        <authorList>
            <person name="Ghodhbane-Gtari F."/>
            <person name="Swanson E."/>
            <person name="Gueddou A."/>
            <person name="Louati M."/>
            <person name="Nouioui I."/>
            <person name="Hezbri K."/>
            <person name="Abebe-Akele F."/>
            <person name="Simpson S."/>
            <person name="Morris K."/>
            <person name="Thomas K."/>
            <person name="Gtari M."/>
            <person name="Tisa L.S."/>
        </authorList>
    </citation>
    <scope>NUCLEOTIDE SEQUENCE [LARGE SCALE GENOMIC DNA]</scope>
    <source>
        <strain evidence="7">NRRL B-16219</strain>
    </source>
</reference>
<dbReference type="GO" id="GO:0000976">
    <property type="term" value="F:transcription cis-regulatory region binding"/>
    <property type="evidence" value="ECO:0007669"/>
    <property type="project" value="TreeGrafter"/>
</dbReference>
<evidence type="ECO:0000313" key="6">
    <source>
        <dbReference type="EMBL" id="OHV27567.1"/>
    </source>
</evidence>
<evidence type="ECO:0000256" key="3">
    <source>
        <dbReference type="ARBA" id="ARBA00023163"/>
    </source>
</evidence>
<protein>
    <submittedName>
        <fullName evidence="6">TetR family transcriptional regulator</fullName>
    </submittedName>
</protein>
<dbReference type="Pfam" id="PF00440">
    <property type="entry name" value="TetR_N"/>
    <property type="match status" value="1"/>
</dbReference>
<organism evidence="6 7">
    <name type="scientific">Parafrankia soli</name>
    <dbReference type="NCBI Taxonomy" id="2599596"/>
    <lineage>
        <taxon>Bacteria</taxon>
        <taxon>Bacillati</taxon>
        <taxon>Actinomycetota</taxon>
        <taxon>Actinomycetes</taxon>
        <taxon>Frankiales</taxon>
        <taxon>Frankiaceae</taxon>
        <taxon>Parafrankia</taxon>
    </lineage>
</organism>
<comment type="caution">
    <text evidence="6">The sequence shown here is derived from an EMBL/GenBank/DDBJ whole genome shotgun (WGS) entry which is preliminary data.</text>
</comment>
<keyword evidence="2 4" id="KW-0238">DNA-binding</keyword>
<dbReference type="GO" id="GO:0003700">
    <property type="term" value="F:DNA-binding transcription factor activity"/>
    <property type="evidence" value="ECO:0007669"/>
    <property type="project" value="TreeGrafter"/>
</dbReference>
<dbReference type="PANTHER" id="PTHR30055">
    <property type="entry name" value="HTH-TYPE TRANSCRIPTIONAL REGULATOR RUTR"/>
    <property type="match status" value="1"/>
</dbReference>
<dbReference type="PROSITE" id="PS50977">
    <property type="entry name" value="HTH_TETR_2"/>
    <property type="match status" value="1"/>
</dbReference>
<dbReference type="PANTHER" id="PTHR30055:SF234">
    <property type="entry name" value="HTH-TYPE TRANSCRIPTIONAL REGULATOR BETI"/>
    <property type="match status" value="1"/>
</dbReference>
<keyword evidence="3" id="KW-0804">Transcription</keyword>
<keyword evidence="1" id="KW-0805">Transcription regulation</keyword>
<dbReference type="InterPro" id="IPR009057">
    <property type="entry name" value="Homeodomain-like_sf"/>
</dbReference>
<dbReference type="PRINTS" id="PR00455">
    <property type="entry name" value="HTHTETR"/>
</dbReference>
<dbReference type="InterPro" id="IPR001647">
    <property type="entry name" value="HTH_TetR"/>
</dbReference>
<dbReference type="SUPFAM" id="SSF46689">
    <property type="entry name" value="Homeodomain-like"/>
    <property type="match status" value="1"/>
</dbReference>
<dbReference type="RefSeq" id="WP_071064648.1">
    <property type="nucleotide sequence ID" value="NZ_JBFLUH010000176.1"/>
</dbReference>
<evidence type="ECO:0000256" key="2">
    <source>
        <dbReference type="ARBA" id="ARBA00023125"/>
    </source>
</evidence>
<name>A0A1S1Q1W8_9ACTN</name>
<gene>
    <name evidence="6" type="ORF">BBK14_20140</name>
</gene>
<evidence type="ECO:0000256" key="1">
    <source>
        <dbReference type="ARBA" id="ARBA00023015"/>
    </source>
</evidence>
<keyword evidence="7" id="KW-1185">Reference proteome</keyword>
<evidence type="ECO:0000313" key="7">
    <source>
        <dbReference type="Proteomes" id="UP000179769"/>
    </source>
</evidence>
<feature type="domain" description="HTH tetR-type" evidence="5">
    <location>
        <begin position="19"/>
        <end position="78"/>
    </location>
</feature>
<sequence length="226" mass="24481">MATAGRAGKVVPALRVDAERNRERILQAAEEVFAERGIDVGLEEIARRAGVGIATLYRRFPTRADLLEASFEGKIREYLVAVGRALESPSAWAGFRQLVEYLCGAQASNAGLRDLITLRFPSSSVVEELKAQAHAGLEELIARAQREGSLRPDFVAADIGILLLANAGLVTATHDAAPDAWRRFTAYLLDAFRAEGTARTDPVPVAPTPDQIERSVQSMATTVRRG</sequence>
<proteinExistence type="predicted"/>
<dbReference type="Gene3D" id="1.10.357.10">
    <property type="entry name" value="Tetracycline Repressor, domain 2"/>
    <property type="match status" value="1"/>
</dbReference>
<dbReference type="InterPro" id="IPR050109">
    <property type="entry name" value="HTH-type_TetR-like_transc_reg"/>
</dbReference>
<dbReference type="AlphaFoldDB" id="A0A1S1Q1W8"/>
<evidence type="ECO:0000256" key="4">
    <source>
        <dbReference type="PROSITE-ProRule" id="PRU00335"/>
    </source>
</evidence>
<feature type="DNA-binding region" description="H-T-H motif" evidence="4">
    <location>
        <begin position="41"/>
        <end position="60"/>
    </location>
</feature>
<dbReference type="Proteomes" id="UP000179769">
    <property type="component" value="Unassembled WGS sequence"/>
</dbReference>
<dbReference type="EMBL" id="MAXA01000220">
    <property type="protein sequence ID" value="OHV27567.1"/>
    <property type="molecule type" value="Genomic_DNA"/>
</dbReference>
<dbReference type="InterPro" id="IPR036271">
    <property type="entry name" value="Tet_transcr_reg_TetR-rel_C_sf"/>
</dbReference>
<dbReference type="SUPFAM" id="SSF48498">
    <property type="entry name" value="Tetracyclin repressor-like, C-terminal domain"/>
    <property type="match status" value="1"/>
</dbReference>
<accession>A0A1S1Q1W8</accession>
<evidence type="ECO:0000259" key="5">
    <source>
        <dbReference type="PROSITE" id="PS50977"/>
    </source>
</evidence>